<feature type="region of interest" description="Disordered" evidence="1">
    <location>
        <begin position="102"/>
        <end position="121"/>
    </location>
</feature>
<evidence type="ECO:0000313" key="2">
    <source>
        <dbReference type="EMBL" id="GAA4854252.1"/>
    </source>
</evidence>
<evidence type="ECO:0008006" key="4">
    <source>
        <dbReference type="Google" id="ProtNLM"/>
    </source>
</evidence>
<name>A0ABP9DNE0_9ACTN</name>
<dbReference type="Proteomes" id="UP001501752">
    <property type="component" value="Unassembled WGS sequence"/>
</dbReference>
<gene>
    <name evidence="2" type="ORF">GCM10023235_34550</name>
</gene>
<accession>A0ABP9DNE0</accession>
<comment type="caution">
    <text evidence="2">The sequence shown here is derived from an EMBL/GenBank/DDBJ whole genome shotgun (WGS) entry which is preliminary data.</text>
</comment>
<evidence type="ECO:0000256" key="1">
    <source>
        <dbReference type="SAM" id="MobiDB-lite"/>
    </source>
</evidence>
<protein>
    <recommendedName>
        <fullName evidence="4">WXG100 family type VII secretion target</fullName>
    </recommendedName>
</protein>
<dbReference type="EMBL" id="BAABIS010000001">
    <property type="protein sequence ID" value="GAA4854252.1"/>
    <property type="molecule type" value="Genomic_DNA"/>
</dbReference>
<dbReference type="Gene3D" id="1.10.287.1060">
    <property type="entry name" value="ESAT-6-like"/>
    <property type="match status" value="1"/>
</dbReference>
<organism evidence="2 3">
    <name type="scientific">Kitasatospora terrestris</name>
    <dbReference type="NCBI Taxonomy" id="258051"/>
    <lineage>
        <taxon>Bacteria</taxon>
        <taxon>Bacillati</taxon>
        <taxon>Actinomycetota</taxon>
        <taxon>Actinomycetes</taxon>
        <taxon>Kitasatosporales</taxon>
        <taxon>Streptomycetaceae</taxon>
        <taxon>Kitasatospora</taxon>
    </lineage>
</organism>
<reference evidence="3" key="1">
    <citation type="journal article" date="2019" name="Int. J. Syst. Evol. Microbiol.">
        <title>The Global Catalogue of Microorganisms (GCM) 10K type strain sequencing project: providing services to taxonomists for standard genome sequencing and annotation.</title>
        <authorList>
            <consortium name="The Broad Institute Genomics Platform"/>
            <consortium name="The Broad Institute Genome Sequencing Center for Infectious Disease"/>
            <person name="Wu L."/>
            <person name="Ma J."/>
        </authorList>
    </citation>
    <scope>NUCLEOTIDE SEQUENCE [LARGE SCALE GENOMIC DNA]</scope>
    <source>
        <strain evidence="3">JCM 13006</strain>
    </source>
</reference>
<sequence length="121" mass="12445">MADVRINTWEVHGEGREFETVSGEFQRAAVNLEQQLAGLGTPWGTDEPGAPFGGAYGEAREGVLAGLQGLADRLGRIGTGLHTMADSVERTDRQVKVDFTGLEGGLGSAAPGATGHGPGAV</sequence>
<proteinExistence type="predicted"/>
<keyword evidence="3" id="KW-1185">Reference proteome</keyword>
<dbReference type="RefSeq" id="WP_345697728.1">
    <property type="nucleotide sequence ID" value="NZ_BAABIS010000001.1"/>
</dbReference>
<evidence type="ECO:0000313" key="3">
    <source>
        <dbReference type="Proteomes" id="UP001501752"/>
    </source>
</evidence>